<name>A0A0N5CTZ4_THECL</name>
<keyword evidence="1" id="KW-1133">Transmembrane helix</keyword>
<reference evidence="4" key="1">
    <citation type="submission" date="2017-02" db="UniProtKB">
        <authorList>
            <consortium name="WormBaseParasite"/>
        </authorList>
    </citation>
    <scope>IDENTIFICATION</scope>
</reference>
<reference evidence="2 3" key="2">
    <citation type="submission" date="2018-11" db="EMBL/GenBank/DDBJ databases">
        <authorList>
            <consortium name="Pathogen Informatics"/>
        </authorList>
    </citation>
    <scope>NUCLEOTIDE SEQUENCE [LARGE SCALE GENOMIC DNA]</scope>
</reference>
<dbReference type="WBParaSite" id="TCLT_0000370601-mRNA-1">
    <property type="protein sequence ID" value="TCLT_0000370601-mRNA-1"/>
    <property type="gene ID" value="TCLT_0000370601"/>
</dbReference>
<feature type="transmembrane region" description="Helical" evidence="1">
    <location>
        <begin position="156"/>
        <end position="172"/>
    </location>
</feature>
<accession>A0A0N5CTZ4</accession>
<dbReference type="OrthoDB" id="207378at2759"/>
<protein>
    <submittedName>
        <fullName evidence="4">Acyl_transf_3 domain-containing protein</fullName>
    </submittedName>
</protein>
<organism evidence="4">
    <name type="scientific">Thelazia callipaeda</name>
    <name type="common">Oriental eyeworm</name>
    <name type="synonym">Parasitic nematode</name>
    <dbReference type="NCBI Taxonomy" id="103827"/>
    <lineage>
        <taxon>Eukaryota</taxon>
        <taxon>Metazoa</taxon>
        <taxon>Ecdysozoa</taxon>
        <taxon>Nematoda</taxon>
        <taxon>Chromadorea</taxon>
        <taxon>Rhabditida</taxon>
        <taxon>Spirurina</taxon>
        <taxon>Spiruromorpha</taxon>
        <taxon>Thelazioidea</taxon>
        <taxon>Thelaziidae</taxon>
        <taxon>Thelazia</taxon>
    </lineage>
</organism>
<keyword evidence="1" id="KW-0472">Membrane</keyword>
<dbReference type="EMBL" id="UYYF01002325">
    <property type="protein sequence ID" value="VDN00399.1"/>
    <property type="molecule type" value="Genomic_DNA"/>
</dbReference>
<feature type="transmembrane region" description="Helical" evidence="1">
    <location>
        <begin position="117"/>
        <end position="136"/>
    </location>
</feature>
<proteinExistence type="predicted"/>
<evidence type="ECO:0000313" key="2">
    <source>
        <dbReference type="EMBL" id="VDN00399.1"/>
    </source>
</evidence>
<dbReference type="STRING" id="103827.A0A0N5CTZ4"/>
<dbReference type="OMA" id="ESANCAK"/>
<evidence type="ECO:0000313" key="3">
    <source>
        <dbReference type="Proteomes" id="UP000276776"/>
    </source>
</evidence>
<keyword evidence="3" id="KW-1185">Reference proteome</keyword>
<dbReference type="Proteomes" id="UP000276776">
    <property type="component" value="Unassembled WGS sequence"/>
</dbReference>
<evidence type="ECO:0000313" key="4">
    <source>
        <dbReference type="WBParaSite" id="TCLT_0000370601-mRNA-1"/>
    </source>
</evidence>
<dbReference type="PANTHER" id="PTHR11161:SF55">
    <property type="entry name" value="NOSE RESISTANT-TO-FLUOXETINE PROTEIN N-TERMINAL DOMAIN-CONTAINING PROTEIN"/>
    <property type="match status" value="1"/>
</dbReference>
<feature type="transmembrane region" description="Helical" evidence="1">
    <location>
        <begin position="13"/>
        <end position="32"/>
    </location>
</feature>
<keyword evidence="1" id="KW-0812">Transmembrane</keyword>
<dbReference type="PANTHER" id="PTHR11161">
    <property type="entry name" value="O-ACYLTRANSFERASE"/>
    <property type="match status" value="1"/>
</dbReference>
<sequence length="175" mass="20730">VIKLVVLFRNFKYSKFLIINKIFCFYFQAVLLRLSPPYYITIAFYTFIFKILLVNMPVLLLSANDYCEKNWWTNFLYVNNFVHYDKQCYTPSWYLAVDFQLYLFSPILLVPLALKPTVGFCIAGLLLLFSTIFNFATVYTEYFPPSDFSGAMDPRMAQYFLILVIFILFKNPHQI</sequence>
<dbReference type="AlphaFoldDB" id="A0A0N5CTZ4"/>
<feature type="transmembrane region" description="Helical" evidence="1">
    <location>
        <begin position="39"/>
        <end position="63"/>
    </location>
</feature>
<evidence type="ECO:0000256" key="1">
    <source>
        <dbReference type="SAM" id="Phobius"/>
    </source>
</evidence>
<dbReference type="InterPro" id="IPR052728">
    <property type="entry name" value="O2_lipid_transport_reg"/>
</dbReference>
<gene>
    <name evidence="2" type="ORF">TCLT_LOCUS3697</name>
</gene>